<protein>
    <submittedName>
        <fullName evidence="2">Uncharacterized protein</fullName>
    </submittedName>
</protein>
<organism evidence="2 3">
    <name type="scientific">Candidatus Electrothrix aarhusensis</name>
    <dbReference type="NCBI Taxonomy" id="1859131"/>
    <lineage>
        <taxon>Bacteria</taxon>
        <taxon>Pseudomonadati</taxon>
        <taxon>Thermodesulfobacteriota</taxon>
        <taxon>Desulfobulbia</taxon>
        <taxon>Desulfobulbales</taxon>
        <taxon>Desulfobulbaceae</taxon>
        <taxon>Candidatus Electrothrix</taxon>
    </lineage>
</organism>
<comment type="caution">
    <text evidence="2">The sequence shown here is derived from an EMBL/GenBank/DDBJ whole genome shotgun (WGS) entry which is preliminary data.</text>
</comment>
<feature type="region of interest" description="Disordered" evidence="1">
    <location>
        <begin position="1"/>
        <end position="23"/>
    </location>
</feature>
<proteinExistence type="predicted"/>
<dbReference type="EMBL" id="MTKO01000065">
    <property type="protein sequence ID" value="RWX46397.1"/>
    <property type="molecule type" value="Genomic_DNA"/>
</dbReference>
<gene>
    <name evidence="2" type="ORF">H206_01541</name>
</gene>
<accession>A0A3S3QFW7</accession>
<name>A0A3S3QFW7_9BACT</name>
<dbReference type="Proteomes" id="UP000287853">
    <property type="component" value="Unassembled WGS sequence"/>
</dbReference>
<evidence type="ECO:0000313" key="2">
    <source>
        <dbReference type="EMBL" id="RWX46397.1"/>
    </source>
</evidence>
<sequence length="254" mass="29385">MGWGKDWPAREPRPKVKKLSKEEKAKIQKSLENGIHASPVLTALQYRVRSARGRFYYEQYLPDLEEFETIARVTPLVTPDQVLLLENAYEKGHWKEITQGKIRTITNALSGDTQGTFHGLGALNHSIRVVSKAKKEKLDIMRDDQGEYSYADSGDECGVQEILFHYFGVPIAVIAEPREWYAYHRTPQIREVDEEQKRVLVDFLAADRYGESFGGTALYLKKDETWKVFTIKPNQSQTITSSMAWLEKRNWKDW</sequence>
<feature type="compositionally biased region" description="Basic and acidic residues" evidence="1">
    <location>
        <begin position="7"/>
        <end position="23"/>
    </location>
</feature>
<evidence type="ECO:0000313" key="3">
    <source>
        <dbReference type="Proteomes" id="UP000287853"/>
    </source>
</evidence>
<dbReference type="AlphaFoldDB" id="A0A3S3QFW7"/>
<keyword evidence="3" id="KW-1185">Reference proteome</keyword>
<evidence type="ECO:0000256" key="1">
    <source>
        <dbReference type="SAM" id="MobiDB-lite"/>
    </source>
</evidence>
<reference evidence="2 3" key="1">
    <citation type="submission" date="2017-01" db="EMBL/GenBank/DDBJ databases">
        <title>The cable genome- insights into the physiology and evolution of filamentous bacteria capable of sulfide oxidation via long distance electron transfer.</title>
        <authorList>
            <person name="Schreiber L."/>
            <person name="Bjerg J.T."/>
            <person name="Boggild A."/>
            <person name="Van De Vossenberg J."/>
            <person name="Meysman F."/>
            <person name="Nielsen L.P."/>
            <person name="Schramm A."/>
            <person name="Kjeldsen K.U."/>
        </authorList>
    </citation>
    <scope>NUCLEOTIDE SEQUENCE [LARGE SCALE GENOMIC DNA]</scope>
    <source>
        <strain evidence="2">MCF</strain>
    </source>
</reference>